<name>A0A8T4GSB7_9EURY</name>
<comment type="caution">
    <text evidence="2">The sequence shown here is derived from an EMBL/GenBank/DDBJ whole genome shotgun (WGS) entry which is preliminary data.</text>
</comment>
<dbReference type="AlphaFoldDB" id="A0A8T4GSB7"/>
<proteinExistence type="predicted"/>
<dbReference type="EMBL" id="JAGGKO010000004">
    <property type="protein sequence ID" value="MBP1955551.1"/>
    <property type="molecule type" value="Genomic_DNA"/>
</dbReference>
<keyword evidence="1" id="KW-1133">Transmembrane helix</keyword>
<keyword evidence="1" id="KW-0472">Membrane</keyword>
<keyword evidence="1" id="KW-0812">Transmembrane</keyword>
<evidence type="ECO:0000313" key="3">
    <source>
        <dbReference type="Proteomes" id="UP000765891"/>
    </source>
</evidence>
<organism evidence="2 3">
    <name type="scientific">Halarchaeum rubridurum</name>
    <dbReference type="NCBI Taxonomy" id="489911"/>
    <lineage>
        <taxon>Archaea</taxon>
        <taxon>Methanobacteriati</taxon>
        <taxon>Methanobacteriota</taxon>
        <taxon>Stenosarchaea group</taxon>
        <taxon>Halobacteria</taxon>
        <taxon>Halobacteriales</taxon>
        <taxon>Halobacteriaceae</taxon>
    </lineage>
</organism>
<reference evidence="2" key="1">
    <citation type="submission" date="2021-03" db="EMBL/GenBank/DDBJ databases">
        <title>Genomic Encyclopedia of Type Strains, Phase IV (KMG-IV): sequencing the most valuable type-strain genomes for metagenomic binning, comparative biology and taxonomic classification.</title>
        <authorList>
            <person name="Goeker M."/>
        </authorList>
    </citation>
    <scope>NUCLEOTIDE SEQUENCE</scope>
    <source>
        <strain evidence="2">DSM 22443</strain>
    </source>
</reference>
<feature type="transmembrane region" description="Helical" evidence="1">
    <location>
        <begin position="12"/>
        <end position="33"/>
    </location>
</feature>
<sequence>MFAPLAETALPIGAVSWIVLVLGLVLAAAWWAYEVR</sequence>
<protein>
    <submittedName>
        <fullName evidence="2">Cytochrome c biogenesis factor</fullName>
    </submittedName>
</protein>
<dbReference type="Proteomes" id="UP000765891">
    <property type="component" value="Unassembled WGS sequence"/>
</dbReference>
<evidence type="ECO:0000313" key="2">
    <source>
        <dbReference type="EMBL" id="MBP1955551.1"/>
    </source>
</evidence>
<gene>
    <name evidence="2" type="ORF">J2752_002474</name>
</gene>
<accession>A0A8T4GSB7</accession>
<evidence type="ECO:0000256" key="1">
    <source>
        <dbReference type="SAM" id="Phobius"/>
    </source>
</evidence>